<accession>A0ABD1PSI9</accession>
<feature type="compositionally biased region" description="Low complexity" evidence="2">
    <location>
        <begin position="310"/>
        <end position="324"/>
    </location>
</feature>
<organism evidence="3 4">
    <name type="scientific">Abeliophyllum distichum</name>
    <dbReference type="NCBI Taxonomy" id="126358"/>
    <lineage>
        <taxon>Eukaryota</taxon>
        <taxon>Viridiplantae</taxon>
        <taxon>Streptophyta</taxon>
        <taxon>Embryophyta</taxon>
        <taxon>Tracheophyta</taxon>
        <taxon>Spermatophyta</taxon>
        <taxon>Magnoliopsida</taxon>
        <taxon>eudicotyledons</taxon>
        <taxon>Gunneridae</taxon>
        <taxon>Pentapetalae</taxon>
        <taxon>asterids</taxon>
        <taxon>lamiids</taxon>
        <taxon>Lamiales</taxon>
        <taxon>Oleaceae</taxon>
        <taxon>Forsythieae</taxon>
        <taxon>Abeliophyllum</taxon>
    </lineage>
</organism>
<proteinExistence type="predicted"/>
<dbReference type="EMBL" id="JBFOLK010000013">
    <property type="protein sequence ID" value="KAL2466892.1"/>
    <property type="molecule type" value="Genomic_DNA"/>
</dbReference>
<keyword evidence="4" id="KW-1185">Reference proteome</keyword>
<feature type="coiled-coil region" evidence="1">
    <location>
        <begin position="433"/>
        <end position="460"/>
    </location>
</feature>
<dbReference type="AlphaFoldDB" id="A0ABD1PSI9"/>
<feature type="compositionally biased region" description="Basic and acidic residues" evidence="2">
    <location>
        <begin position="246"/>
        <end position="259"/>
    </location>
</feature>
<evidence type="ECO:0000313" key="4">
    <source>
        <dbReference type="Proteomes" id="UP001604336"/>
    </source>
</evidence>
<feature type="region of interest" description="Disordered" evidence="2">
    <location>
        <begin position="531"/>
        <end position="555"/>
    </location>
</feature>
<evidence type="ECO:0000313" key="3">
    <source>
        <dbReference type="EMBL" id="KAL2466892.1"/>
    </source>
</evidence>
<reference evidence="4" key="1">
    <citation type="submission" date="2024-07" db="EMBL/GenBank/DDBJ databases">
        <title>Two chromosome-level genome assemblies of Korean endemic species Abeliophyllum distichum and Forsythia ovata (Oleaceae).</title>
        <authorList>
            <person name="Jang H."/>
        </authorList>
    </citation>
    <scope>NUCLEOTIDE SEQUENCE [LARGE SCALE GENOMIC DNA]</scope>
</reference>
<feature type="compositionally biased region" description="Acidic residues" evidence="2">
    <location>
        <begin position="544"/>
        <end position="555"/>
    </location>
</feature>
<feature type="region of interest" description="Disordered" evidence="2">
    <location>
        <begin position="1"/>
        <end position="35"/>
    </location>
</feature>
<dbReference type="Proteomes" id="UP001604336">
    <property type="component" value="Unassembled WGS sequence"/>
</dbReference>
<evidence type="ECO:0000256" key="1">
    <source>
        <dbReference type="SAM" id="Coils"/>
    </source>
</evidence>
<feature type="region of interest" description="Disordered" evidence="2">
    <location>
        <begin position="246"/>
        <end position="331"/>
    </location>
</feature>
<comment type="caution">
    <text evidence="3">The sequence shown here is derived from an EMBL/GenBank/DDBJ whole genome shotgun (WGS) entry which is preliminary data.</text>
</comment>
<sequence>MSSEVGSDSGREAMSWGRGQEEETSSGKMLEGIDDNEVLSPASLTSVPPMSRSPQQAGVCGGARGIYMVPDEIEFFVPGPNDRADDPPLGCVALNQAVLAADLQLPFPRIVRKFLREWGIAPTQLCPNNWRILLGFLILWNQLGFSRPAVRKFNNLYSFKSDGKRSKWWYASVKLKTGGYISHEPTPESIERARRAKAIDEGFRSSSALIIEENLAAARLSPATSPHSRPRQFRREMKDISALLKEKGQAGKDKRKAPLEDQPPSARPRPQTEEVPTNVPSPARSVEDITSFPTRGEPSSSPVFRPPPSSSQIPSTPSSRIPPTYLGSTPERDEEYLKLRGSIPKPLRDFFRSNSPTRGDIVELHSSACRAISVMGKSWTPVQQKYLDSMEIVESTVAASVNTSRAAIQLTSTTEKMEMMLNGIQVMMEEGRKVQKEDELKALVDELEAANKYRANLEHDLEVERKSNTELKTSLEKSADKEEAIAEFRSSNAYLAEQEMVYFLTMEELIETTMEKRPDWDVQFLRDELSNLKRKSTLNPPSPEEVDQDQTDAEE</sequence>
<name>A0ABD1PSI9_9LAMI</name>
<gene>
    <name evidence="3" type="ORF">Adt_42743</name>
</gene>
<evidence type="ECO:0000256" key="2">
    <source>
        <dbReference type="SAM" id="MobiDB-lite"/>
    </source>
</evidence>
<keyword evidence="1" id="KW-0175">Coiled coil</keyword>
<protein>
    <submittedName>
        <fullName evidence="3">Uncharacterized protein</fullName>
    </submittedName>
</protein>